<accession>A0A839GDT4</accession>
<keyword evidence="3" id="KW-0347">Helicase</keyword>
<dbReference type="InterPro" id="IPR027417">
    <property type="entry name" value="P-loop_NTPase"/>
</dbReference>
<dbReference type="Gene3D" id="3.40.50.300">
    <property type="entry name" value="P-loop containing nucleotide triphosphate hydrolases"/>
    <property type="match status" value="1"/>
</dbReference>
<keyword evidence="6" id="KW-0540">Nuclease</keyword>
<keyword evidence="7" id="KW-1185">Reference proteome</keyword>
<evidence type="ECO:0000256" key="3">
    <source>
        <dbReference type="ARBA" id="ARBA00022806"/>
    </source>
</evidence>
<dbReference type="Proteomes" id="UP000563094">
    <property type="component" value="Unassembled WGS sequence"/>
</dbReference>
<dbReference type="SUPFAM" id="SSF52540">
    <property type="entry name" value="P-loop containing nucleoside triphosphate hydrolases"/>
    <property type="match status" value="1"/>
</dbReference>
<organism evidence="6 7">
    <name type="scientific">Rufibacter quisquiliarum</name>
    <dbReference type="NCBI Taxonomy" id="1549639"/>
    <lineage>
        <taxon>Bacteria</taxon>
        <taxon>Pseudomonadati</taxon>
        <taxon>Bacteroidota</taxon>
        <taxon>Cytophagia</taxon>
        <taxon>Cytophagales</taxon>
        <taxon>Hymenobacteraceae</taxon>
        <taxon>Rufibacter</taxon>
    </lineage>
</organism>
<sequence>MSDDQSLNLLLSEADRFENGEERRLFYVAMTRARERVYFLAHEQNKSKFITELETEHRESASRSKCPRCKTGELVARSKGTSKKGYNYTFMGCSNYLYGCEHNDKVWEPAPGLIIS</sequence>
<evidence type="ECO:0000313" key="6">
    <source>
        <dbReference type="EMBL" id="MBA9077072.1"/>
    </source>
</evidence>
<evidence type="ECO:0000313" key="7">
    <source>
        <dbReference type="Proteomes" id="UP000563094"/>
    </source>
</evidence>
<keyword evidence="6" id="KW-0269">Exonuclease</keyword>
<evidence type="ECO:0000256" key="1">
    <source>
        <dbReference type="ARBA" id="ARBA00022741"/>
    </source>
</evidence>
<evidence type="ECO:0000256" key="2">
    <source>
        <dbReference type="ARBA" id="ARBA00022801"/>
    </source>
</evidence>
<keyword evidence="1" id="KW-0547">Nucleotide-binding</keyword>
<dbReference type="InterPro" id="IPR014017">
    <property type="entry name" value="DNA_helicase_UvrD-like_C"/>
</dbReference>
<dbReference type="GO" id="GO:0004386">
    <property type="term" value="F:helicase activity"/>
    <property type="evidence" value="ECO:0007669"/>
    <property type="project" value="UniProtKB-KW"/>
</dbReference>
<reference evidence="6 7" key="1">
    <citation type="submission" date="2020-08" db="EMBL/GenBank/DDBJ databases">
        <title>Genomic Encyclopedia of Type Strains, Phase IV (KMG-IV): sequencing the most valuable type-strain genomes for metagenomic binning, comparative biology and taxonomic classification.</title>
        <authorList>
            <person name="Goeker M."/>
        </authorList>
    </citation>
    <scope>NUCLEOTIDE SEQUENCE [LARGE SCALE GENOMIC DNA]</scope>
    <source>
        <strain evidence="6 7">DSM 29854</strain>
    </source>
</reference>
<dbReference type="Pfam" id="PF13361">
    <property type="entry name" value="UvrD_C"/>
    <property type="match status" value="1"/>
</dbReference>
<keyword evidence="4" id="KW-0067">ATP-binding</keyword>
<evidence type="ECO:0000256" key="4">
    <source>
        <dbReference type="ARBA" id="ARBA00022840"/>
    </source>
</evidence>
<protein>
    <submittedName>
        <fullName evidence="6">ATP-dependent exoDNAse (Exonuclease V) beta subunit</fullName>
    </submittedName>
</protein>
<keyword evidence="2" id="KW-0378">Hydrolase</keyword>
<evidence type="ECO:0000259" key="5">
    <source>
        <dbReference type="Pfam" id="PF13361"/>
    </source>
</evidence>
<comment type="caution">
    <text evidence="6">The sequence shown here is derived from an EMBL/GenBank/DDBJ whole genome shotgun (WGS) entry which is preliminary data.</text>
</comment>
<gene>
    <name evidence="6" type="ORF">FHS90_001783</name>
</gene>
<name>A0A839GDT4_9BACT</name>
<dbReference type="EMBL" id="JACJIQ010000006">
    <property type="protein sequence ID" value="MBA9077072.1"/>
    <property type="molecule type" value="Genomic_DNA"/>
</dbReference>
<dbReference type="AlphaFoldDB" id="A0A839GDT4"/>
<feature type="domain" description="UvrD-like helicase C-terminal" evidence="5">
    <location>
        <begin position="20"/>
        <end position="43"/>
    </location>
</feature>
<proteinExistence type="predicted"/>
<dbReference type="GO" id="GO:0004527">
    <property type="term" value="F:exonuclease activity"/>
    <property type="evidence" value="ECO:0007669"/>
    <property type="project" value="UniProtKB-KW"/>
</dbReference>
<dbReference type="RefSeq" id="WP_182512717.1">
    <property type="nucleotide sequence ID" value="NZ_JACJIQ010000006.1"/>
</dbReference>
<dbReference type="GO" id="GO:0005524">
    <property type="term" value="F:ATP binding"/>
    <property type="evidence" value="ECO:0007669"/>
    <property type="project" value="UniProtKB-KW"/>
</dbReference>